<keyword evidence="3" id="KW-1185">Reference proteome</keyword>
<proteinExistence type="predicted"/>
<keyword evidence="1" id="KW-0812">Transmembrane</keyword>
<keyword evidence="1" id="KW-1133">Transmembrane helix</keyword>
<feature type="transmembrane region" description="Helical" evidence="1">
    <location>
        <begin position="96"/>
        <end position="118"/>
    </location>
</feature>
<name>A0ABT0IN21_9HYPH</name>
<dbReference type="RefSeq" id="WP_118852162.1">
    <property type="nucleotide sequence ID" value="NZ_JALPRY010000006.1"/>
</dbReference>
<evidence type="ECO:0000313" key="3">
    <source>
        <dbReference type="Proteomes" id="UP001202827"/>
    </source>
</evidence>
<dbReference type="Proteomes" id="UP001202827">
    <property type="component" value="Unassembled WGS sequence"/>
</dbReference>
<accession>A0ABT0IN21</accession>
<reference evidence="2 3" key="1">
    <citation type="submission" date="2022-04" db="EMBL/GenBank/DDBJ databases">
        <title>Rhizobium coralii sp. nov., isolated from coral Turbinaria peltata.</title>
        <authorList>
            <person name="Sun H."/>
        </authorList>
    </citation>
    <scope>NUCLEOTIDE SEQUENCE [LARGE SCALE GENOMIC DNA]</scope>
    <source>
        <strain evidence="2 3">NTR19</strain>
    </source>
</reference>
<keyword evidence="1" id="KW-0472">Membrane</keyword>
<evidence type="ECO:0000313" key="2">
    <source>
        <dbReference type="EMBL" id="MCK8779257.1"/>
    </source>
</evidence>
<sequence length="119" mass="12630">MPYYLVTQTSLVEANDEVAAARQVADTLQNARSINFTVKFDESSVHQIKVNRPKPAKPVTPDLPAEELKAPLVAAKEAETSGAVDPGQRSAPESPLYVVGGALFVSGLVVGLFAHMLVS</sequence>
<comment type="caution">
    <text evidence="2">The sequence shown here is derived from an EMBL/GenBank/DDBJ whole genome shotgun (WGS) entry which is preliminary data.</text>
</comment>
<gene>
    <name evidence="2" type="ORF">M0654_04590</name>
</gene>
<dbReference type="EMBL" id="JALPRY010000006">
    <property type="protein sequence ID" value="MCK8779257.1"/>
    <property type="molecule type" value="Genomic_DNA"/>
</dbReference>
<protein>
    <submittedName>
        <fullName evidence="2">Uncharacterized protein</fullName>
    </submittedName>
</protein>
<evidence type="ECO:0000256" key="1">
    <source>
        <dbReference type="SAM" id="Phobius"/>
    </source>
</evidence>
<organism evidence="2 3">
    <name type="scientific">Neorhizobium turbinariae</name>
    <dbReference type="NCBI Taxonomy" id="2937795"/>
    <lineage>
        <taxon>Bacteria</taxon>
        <taxon>Pseudomonadati</taxon>
        <taxon>Pseudomonadota</taxon>
        <taxon>Alphaproteobacteria</taxon>
        <taxon>Hyphomicrobiales</taxon>
        <taxon>Rhizobiaceae</taxon>
        <taxon>Rhizobium/Agrobacterium group</taxon>
        <taxon>Neorhizobium</taxon>
    </lineage>
</organism>